<evidence type="ECO:0000313" key="1">
    <source>
        <dbReference type="EMBL" id="SVA70780.1"/>
    </source>
</evidence>
<protein>
    <submittedName>
        <fullName evidence="1">Uncharacterized protein</fullName>
    </submittedName>
</protein>
<proteinExistence type="predicted"/>
<reference evidence="1" key="1">
    <citation type="submission" date="2018-05" db="EMBL/GenBank/DDBJ databases">
        <authorList>
            <person name="Lanie J.A."/>
            <person name="Ng W.-L."/>
            <person name="Kazmierczak K.M."/>
            <person name="Andrzejewski T.M."/>
            <person name="Davidsen T.M."/>
            <person name="Wayne K.J."/>
            <person name="Tettelin H."/>
            <person name="Glass J.I."/>
            <person name="Rusch D."/>
            <person name="Podicherti R."/>
            <person name="Tsui H.-C.T."/>
            <person name="Winkler M.E."/>
        </authorList>
    </citation>
    <scope>NUCLEOTIDE SEQUENCE</scope>
</reference>
<dbReference type="EMBL" id="UINC01017139">
    <property type="protein sequence ID" value="SVA70780.1"/>
    <property type="molecule type" value="Genomic_DNA"/>
</dbReference>
<feature type="non-terminal residue" evidence="1">
    <location>
        <position position="1"/>
    </location>
</feature>
<sequence>QAVDFQLCFHPDLLYSALVQSWWCPFPFNEQHGYPLNLRQRYA</sequence>
<accession>A0A381Y1L6</accession>
<name>A0A381Y1L6_9ZZZZ</name>
<dbReference type="AlphaFoldDB" id="A0A381Y1L6"/>
<gene>
    <name evidence="1" type="ORF">METZ01_LOCUS123634</name>
</gene>
<organism evidence="1">
    <name type="scientific">marine metagenome</name>
    <dbReference type="NCBI Taxonomy" id="408172"/>
    <lineage>
        <taxon>unclassified sequences</taxon>
        <taxon>metagenomes</taxon>
        <taxon>ecological metagenomes</taxon>
    </lineage>
</organism>